<sequence length="167" mass="18375">MTSHSDPQKDPNSRVPLAPVLHRVWATSTPYTASIQANIRSLDPRRPHVGAHHSDHTQRARYIGGPSATLLLHDLLSCSSPACRPAAQPGPRAHRNQPGQGTRSRCKYVRRHNALPNRVCAKLGALVPTGSRVAATIPMFPREHVECVERSEHTKCLEPGERRNADS</sequence>
<dbReference type="AlphaFoldDB" id="A0A7H8R0G6"/>
<protein>
    <submittedName>
        <fullName evidence="2">Uncharacterized protein</fullName>
    </submittedName>
</protein>
<reference evidence="3" key="1">
    <citation type="submission" date="2020-06" db="EMBL/GenBank/DDBJ databases">
        <title>A chromosome-scale genome assembly of Talaromyces rugulosus W13939.</title>
        <authorList>
            <person name="Wang B."/>
            <person name="Guo L."/>
            <person name="Ye K."/>
            <person name="Wang L."/>
        </authorList>
    </citation>
    <scope>NUCLEOTIDE SEQUENCE [LARGE SCALE GENOMIC DNA]</scope>
    <source>
        <strain evidence="3">W13939</strain>
    </source>
</reference>
<dbReference type="RefSeq" id="XP_035346019.1">
    <property type="nucleotide sequence ID" value="XM_035490126.1"/>
</dbReference>
<organism evidence="2 3">
    <name type="scientific">Talaromyces rugulosus</name>
    <name type="common">Penicillium rugulosum</name>
    <dbReference type="NCBI Taxonomy" id="121627"/>
    <lineage>
        <taxon>Eukaryota</taxon>
        <taxon>Fungi</taxon>
        <taxon>Dikarya</taxon>
        <taxon>Ascomycota</taxon>
        <taxon>Pezizomycotina</taxon>
        <taxon>Eurotiomycetes</taxon>
        <taxon>Eurotiomycetidae</taxon>
        <taxon>Eurotiales</taxon>
        <taxon>Trichocomaceae</taxon>
        <taxon>Talaromyces</taxon>
        <taxon>Talaromyces sect. Islandici</taxon>
    </lineage>
</organism>
<dbReference type="Proteomes" id="UP000509510">
    <property type="component" value="Chromosome IV"/>
</dbReference>
<dbReference type="GeneID" id="55994477"/>
<feature type="region of interest" description="Disordered" evidence="1">
    <location>
        <begin position="84"/>
        <end position="104"/>
    </location>
</feature>
<evidence type="ECO:0000313" key="3">
    <source>
        <dbReference type="Proteomes" id="UP000509510"/>
    </source>
</evidence>
<proteinExistence type="predicted"/>
<evidence type="ECO:0000313" key="2">
    <source>
        <dbReference type="EMBL" id="QKX59842.1"/>
    </source>
</evidence>
<keyword evidence="3" id="KW-1185">Reference proteome</keyword>
<dbReference type="EMBL" id="CP055901">
    <property type="protein sequence ID" value="QKX59842.1"/>
    <property type="molecule type" value="Genomic_DNA"/>
</dbReference>
<dbReference type="KEGG" id="trg:TRUGW13939_06984"/>
<name>A0A7H8R0G6_TALRU</name>
<accession>A0A7H8R0G6</accession>
<gene>
    <name evidence="2" type="ORF">TRUGW13939_06984</name>
</gene>
<evidence type="ECO:0000256" key="1">
    <source>
        <dbReference type="SAM" id="MobiDB-lite"/>
    </source>
</evidence>